<keyword evidence="1" id="KW-1133">Transmembrane helix</keyword>
<accession>A0ABS0DEG7</accession>
<protein>
    <recommendedName>
        <fullName evidence="4">PH domain-containing protein</fullName>
    </recommendedName>
</protein>
<keyword evidence="3" id="KW-1185">Reference proteome</keyword>
<gene>
    <name evidence="2" type="ORF">IU449_20310</name>
</gene>
<dbReference type="RefSeq" id="WP_195003673.1">
    <property type="nucleotide sequence ID" value="NZ_JADLQN010000003.1"/>
</dbReference>
<keyword evidence="1" id="KW-0812">Transmembrane</keyword>
<reference evidence="2 3" key="1">
    <citation type="submission" date="2020-10" db="EMBL/GenBank/DDBJ databases">
        <title>Identification of Nocardia species via Next-generation sequencing and recognition of intraspecies genetic diversity.</title>
        <authorList>
            <person name="Li P."/>
            <person name="Li P."/>
            <person name="Lu B."/>
        </authorList>
    </citation>
    <scope>NUCLEOTIDE SEQUENCE [LARGE SCALE GENOMIC DNA]</scope>
    <source>
        <strain evidence="2 3">BJ06-0143</strain>
    </source>
</reference>
<proteinExistence type="predicted"/>
<feature type="transmembrane region" description="Helical" evidence="1">
    <location>
        <begin position="176"/>
        <end position="195"/>
    </location>
</feature>
<evidence type="ECO:0000256" key="1">
    <source>
        <dbReference type="SAM" id="Phobius"/>
    </source>
</evidence>
<evidence type="ECO:0000313" key="3">
    <source>
        <dbReference type="Proteomes" id="UP000707731"/>
    </source>
</evidence>
<dbReference type="Proteomes" id="UP000707731">
    <property type="component" value="Unassembled WGS sequence"/>
</dbReference>
<sequence length="227" mass="23954">MISRTGGRARPLAYPLGVTVAALAVCAAVLPFGDTDQRAGAAAVALVVLGYSVIRLARAFGVLPHGLPDEVRNSPVPVRRVRQQHRLASRSWLEFGASGQRGRWWLPVYFAPELATLTECGGLVDARQIEAGGLRMFPAGRARDTEPVGRLIDNPVRPAPDAEQRARTANRLSRRLLLDAQPAVAAPIAALLWVYLDGGGLGAFVGALGVAAAAAVWLTAIRGSDPS</sequence>
<comment type="caution">
    <text evidence="2">The sequence shown here is derived from an EMBL/GenBank/DDBJ whole genome shotgun (WGS) entry which is preliminary data.</text>
</comment>
<name>A0ABS0DEG7_9NOCA</name>
<evidence type="ECO:0008006" key="4">
    <source>
        <dbReference type="Google" id="ProtNLM"/>
    </source>
</evidence>
<dbReference type="EMBL" id="JADLQN010000003">
    <property type="protein sequence ID" value="MBF6356858.1"/>
    <property type="molecule type" value="Genomic_DNA"/>
</dbReference>
<feature type="transmembrane region" description="Helical" evidence="1">
    <location>
        <begin position="201"/>
        <end position="221"/>
    </location>
</feature>
<organism evidence="2 3">
    <name type="scientific">Nocardia higoensis</name>
    <dbReference type="NCBI Taxonomy" id="228599"/>
    <lineage>
        <taxon>Bacteria</taxon>
        <taxon>Bacillati</taxon>
        <taxon>Actinomycetota</taxon>
        <taxon>Actinomycetes</taxon>
        <taxon>Mycobacteriales</taxon>
        <taxon>Nocardiaceae</taxon>
        <taxon>Nocardia</taxon>
    </lineage>
</organism>
<feature type="transmembrane region" description="Helical" evidence="1">
    <location>
        <begin position="39"/>
        <end position="57"/>
    </location>
</feature>
<feature type="transmembrane region" description="Helical" evidence="1">
    <location>
        <begin position="12"/>
        <end position="33"/>
    </location>
</feature>
<evidence type="ECO:0000313" key="2">
    <source>
        <dbReference type="EMBL" id="MBF6356858.1"/>
    </source>
</evidence>
<keyword evidence="1" id="KW-0472">Membrane</keyword>